<dbReference type="Proteomes" id="UP001227230">
    <property type="component" value="Chromosome 6"/>
</dbReference>
<name>A0ABY9C1C6_VITVI</name>
<organism evidence="2 3">
    <name type="scientific">Vitis vinifera</name>
    <name type="common">Grape</name>
    <dbReference type="NCBI Taxonomy" id="29760"/>
    <lineage>
        <taxon>Eukaryota</taxon>
        <taxon>Viridiplantae</taxon>
        <taxon>Streptophyta</taxon>
        <taxon>Embryophyta</taxon>
        <taxon>Tracheophyta</taxon>
        <taxon>Spermatophyta</taxon>
        <taxon>Magnoliopsida</taxon>
        <taxon>eudicotyledons</taxon>
        <taxon>Gunneridae</taxon>
        <taxon>Pentapetalae</taxon>
        <taxon>rosids</taxon>
        <taxon>Vitales</taxon>
        <taxon>Vitaceae</taxon>
        <taxon>Viteae</taxon>
        <taxon>Vitis</taxon>
    </lineage>
</organism>
<dbReference type="PANTHER" id="PTHR46890:SF50">
    <property type="entry name" value="RNA-DIRECTED DNA POLYMERASE, EUKARYOTA, REVERSE TRANSCRIPTASE ZINC-BINDING DOMAIN PROTEIN-RELATED"/>
    <property type="match status" value="1"/>
</dbReference>
<dbReference type="PANTHER" id="PTHR46890">
    <property type="entry name" value="NON-LTR RETROLELEMENT REVERSE TRANSCRIPTASE-LIKE PROTEIN-RELATED"/>
    <property type="match status" value="1"/>
</dbReference>
<evidence type="ECO:0000313" key="2">
    <source>
        <dbReference type="EMBL" id="WJZ88584.1"/>
    </source>
</evidence>
<gene>
    <name evidence="2" type="ORF">VitviT2T_007866</name>
</gene>
<dbReference type="InterPro" id="IPR000477">
    <property type="entry name" value="RT_dom"/>
</dbReference>
<protein>
    <recommendedName>
        <fullName evidence="1">Reverse transcriptase domain-containing protein</fullName>
    </recommendedName>
</protein>
<dbReference type="Pfam" id="PF00078">
    <property type="entry name" value="RVT_1"/>
    <property type="match status" value="1"/>
</dbReference>
<evidence type="ECO:0000313" key="3">
    <source>
        <dbReference type="Proteomes" id="UP001227230"/>
    </source>
</evidence>
<sequence>MELDSNEVERLSFLFSEEEEEVLGFFRDLDEGGKFVKSLNATFLDLVPKKGGAKDLEDFRPISVVGSLYKLLAKVLANKLKKVMGKVISESQNVFVEGRHILDAVLIANEVVDSRLKNNEGDMLCKLNIEKVYDHVN</sequence>
<feature type="domain" description="Reverse transcriptase" evidence="1">
    <location>
        <begin position="47"/>
        <end position="137"/>
    </location>
</feature>
<dbReference type="EMBL" id="CP126653">
    <property type="protein sequence ID" value="WJZ88584.1"/>
    <property type="molecule type" value="Genomic_DNA"/>
</dbReference>
<accession>A0ABY9C1C6</accession>
<proteinExistence type="predicted"/>
<evidence type="ECO:0000259" key="1">
    <source>
        <dbReference type="Pfam" id="PF00078"/>
    </source>
</evidence>
<reference evidence="2 3" key="1">
    <citation type="journal article" date="2023" name="Hortic Res">
        <title>The complete reference genome for grapevine (Vitis vinifera L.) genetics and breeding.</title>
        <authorList>
            <person name="Shi X."/>
            <person name="Cao S."/>
            <person name="Wang X."/>
            <person name="Huang S."/>
            <person name="Wang Y."/>
            <person name="Liu Z."/>
            <person name="Liu W."/>
            <person name="Leng X."/>
            <person name="Peng Y."/>
            <person name="Wang N."/>
            <person name="Wang Y."/>
            <person name="Ma Z."/>
            <person name="Xu X."/>
            <person name="Zhang F."/>
            <person name="Xue H."/>
            <person name="Zhong H."/>
            <person name="Wang Y."/>
            <person name="Zhang K."/>
            <person name="Velt A."/>
            <person name="Avia K."/>
            <person name="Holtgrawe D."/>
            <person name="Grimplet J."/>
            <person name="Matus J.T."/>
            <person name="Ware D."/>
            <person name="Wu X."/>
            <person name="Wang H."/>
            <person name="Liu C."/>
            <person name="Fang Y."/>
            <person name="Rustenholz C."/>
            <person name="Cheng Z."/>
            <person name="Xiao H."/>
            <person name="Zhou Y."/>
        </authorList>
    </citation>
    <scope>NUCLEOTIDE SEQUENCE [LARGE SCALE GENOMIC DNA]</scope>
    <source>
        <strain evidence="3">cv. Pinot noir / PN40024</strain>
        <tissue evidence="2">Leaf</tissue>
    </source>
</reference>
<dbReference type="InterPro" id="IPR052343">
    <property type="entry name" value="Retrotransposon-Effector_Assoc"/>
</dbReference>
<keyword evidence="3" id="KW-1185">Reference proteome</keyword>